<dbReference type="Pfam" id="PF00550">
    <property type="entry name" value="PP-binding"/>
    <property type="match status" value="1"/>
</dbReference>
<proteinExistence type="predicted"/>
<keyword evidence="5" id="KW-1185">Reference proteome</keyword>
<accession>A0A918A7E9</accession>
<keyword evidence="2" id="KW-0597">Phosphoprotein</keyword>
<organism evidence="4 5">
    <name type="scientific">Nonomuraea glycinis</name>
    <dbReference type="NCBI Taxonomy" id="2047744"/>
    <lineage>
        <taxon>Bacteria</taxon>
        <taxon>Bacillati</taxon>
        <taxon>Actinomycetota</taxon>
        <taxon>Actinomycetes</taxon>
        <taxon>Streptosporangiales</taxon>
        <taxon>Streptosporangiaceae</taxon>
        <taxon>Nonomuraea</taxon>
    </lineage>
</organism>
<sequence>MTAGAAELERKLADMIAGLSDGEISAEEVLAGGHSLSALGLSSLALIRLVDAIEDAFGVDVDLSGDLSSFEYVSTLAAHLADLLVPGRPR</sequence>
<comment type="caution">
    <text evidence="4">The sequence shown here is derived from an EMBL/GenBank/DDBJ whole genome shotgun (WGS) entry which is preliminary data.</text>
</comment>
<dbReference type="InterPro" id="IPR036736">
    <property type="entry name" value="ACP-like_sf"/>
</dbReference>
<reference evidence="4" key="2">
    <citation type="submission" date="2020-09" db="EMBL/GenBank/DDBJ databases">
        <authorList>
            <person name="Sun Q."/>
            <person name="Zhou Y."/>
        </authorList>
    </citation>
    <scope>NUCLEOTIDE SEQUENCE</scope>
    <source>
        <strain evidence="4">CGMCC 4.7430</strain>
    </source>
</reference>
<name>A0A918A7E9_9ACTN</name>
<gene>
    <name evidence="4" type="ORF">GCM10012278_44680</name>
</gene>
<dbReference type="PROSITE" id="PS50075">
    <property type="entry name" value="CARRIER"/>
    <property type="match status" value="1"/>
</dbReference>
<dbReference type="PROSITE" id="PS00012">
    <property type="entry name" value="PHOSPHOPANTETHEINE"/>
    <property type="match status" value="2"/>
</dbReference>
<evidence type="ECO:0000256" key="2">
    <source>
        <dbReference type="ARBA" id="ARBA00022553"/>
    </source>
</evidence>
<protein>
    <recommendedName>
        <fullName evidence="3">Carrier domain-containing protein</fullName>
    </recommendedName>
</protein>
<dbReference type="EMBL" id="BMNK01000007">
    <property type="protein sequence ID" value="GGP09348.1"/>
    <property type="molecule type" value="Genomic_DNA"/>
</dbReference>
<reference evidence="4" key="1">
    <citation type="journal article" date="2014" name="Int. J. Syst. Evol. Microbiol.">
        <title>Complete genome sequence of Corynebacterium casei LMG S-19264T (=DSM 44701T), isolated from a smear-ripened cheese.</title>
        <authorList>
            <consortium name="US DOE Joint Genome Institute (JGI-PGF)"/>
            <person name="Walter F."/>
            <person name="Albersmeier A."/>
            <person name="Kalinowski J."/>
            <person name="Ruckert C."/>
        </authorList>
    </citation>
    <scope>NUCLEOTIDE SEQUENCE</scope>
    <source>
        <strain evidence="4">CGMCC 4.7430</strain>
    </source>
</reference>
<dbReference type="InterPro" id="IPR006162">
    <property type="entry name" value="Ppantetheine_attach_site"/>
</dbReference>
<dbReference type="Proteomes" id="UP000660745">
    <property type="component" value="Unassembled WGS sequence"/>
</dbReference>
<evidence type="ECO:0000313" key="5">
    <source>
        <dbReference type="Proteomes" id="UP000660745"/>
    </source>
</evidence>
<keyword evidence="1" id="KW-0596">Phosphopantetheine</keyword>
<dbReference type="RefSeq" id="WP_189140610.1">
    <property type="nucleotide sequence ID" value="NZ_BMNK01000007.1"/>
</dbReference>
<dbReference type="Gene3D" id="1.10.1200.10">
    <property type="entry name" value="ACP-like"/>
    <property type="match status" value="1"/>
</dbReference>
<dbReference type="AlphaFoldDB" id="A0A918A7E9"/>
<dbReference type="InterPro" id="IPR009081">
    <property type="entry name" value="PP-bd_ACP"/>
</dbReference>
<dbReference type="SUPFAM" id="SSF47336">
    <property type="entry name" value="ACP-like"/>
    <property type="match status" value="1"/>
</dbReference>
<evidence type="ECO:0000256" key="1">
    <source>
        <dbReference type="ARBA" id="ARBA00022450"/>
    </source>
</evidence>
<feature type="domain" description="Carrier" evidence="3">
    <location>
        <begin position="3"/>
        <end position="84"/>
    </location>
</feature>
<evidence type="ECO:0000259" key="3">
    <source>
        <dbReference type="PROSITE" id="PS50075"/>
    </source>
</evidence>
<evidence type="ECO:0000313" key="4">
    <source>
        <dbReference type="EMBL" id="GGP09348.1"/>
    </source>
</evidence>